<accession>C8W4Y8</accession>
<keyword evidence="2" id="KW-1185">Reference proteome</keyword>
<sequence length="34" mass="4000">MNSSYLAHQFDDFGYNCHVSGILKNEGRVEYYEI</sequence>
<dbReference type="Proteomes" id="UP000002217">
    <property type="component" value="Chromosome"/>
</dbReference>
<protein>
    <submittedName>
        <fullName evidence="1">Uncharacterized protein</fullName>
    </submittedName>
</protein>
<proteinExistence type="predicted"/>
<name>C8W4Y8_DESAS</name>
<dbReference type="EMBL" id="CP001720">
    <property type="protein sequence ID" value="ACV61340.1"/>
    <property type="molecule type" value="Genomic_DNA"/>
</dbReference>
<evidence type="ECO:0000313" key="1">
    <source>
        <dbReference type="EMBL" id="ACV61340.1"/>
    </source>
</evidence>
<reference evidence="1 2" key="1">
    <citation type="journal article" date="2009" name="Stand. Genomic Sci.">
        <title>Complete genome sequence of Desulfotomaculum acetoxidans type strain (5575).</title>
        <authorList>
            <person name="Spring S."/>
            <person name="Lapidus A."/>
            <person name="Schroder M."/>
            <person name="Gleim D."/>
            <person name="Sims D."/>
            <person name="Meincke L."/>
            <person name="Glavina Del Rio T."/>
            <person name="Tice H."/>
            <person name="Copeland A."/>
            <person name="Cheng J.F."/>
            <person name="Lucas S."/>
            <person name="Chen F."/>
            <person name="Nolan M."/>
            <person name="Bruce D."/>
            <person name="Goodwin L."/>
            <person name="Pitluck S."/>
            <person name="Ivanova N."/>
            <person name="Mavromatis K."/>
            <person name="Mikhailova N."/>
            <person name="Pati A."/>
            <person name="Chen A."/>
            <person name="Palaniappan K."/>
            <person name="Land M."/>
            <person name="Hauser L."/>
            <person name="Chang Y.J."/>
            <person name="Jeffries C.D."/>
            <person name="Chain P."/>
            <person name="Saunders E."/>
            <person name="Brettin T."/>
            <person name="Detter J.C."/>
            <person name="Goker M."/>
            <person name="Bristow J."/>
            <person name="Eisen J.A."/>
            <person name="Markowitz V."/>
            <person name="Hugenholtz P."/>
            <person name="Kyrpides N.C."/>
            <person name="Klenk H.P."/>
            <person name="Han C."/>
        </authorList>
    </citation>
    <scope>NUCLEOTIDE SEQUENCE [LARGE SCALE GENOMIC DNA]</scope>
    <source>
        <strain evidence="2">ATCC 49208 / DSM 771 / VKM B-1644</strain>
    </source>
</reference>
<dbReference type="KEGG" id="dae:Dtox_0396"/>
<evidence type="ECO:0000313" key="2">
    <source>
        <dbReference type="Proteomes" id="UP000002217"/>
    </source>
</evidence>
<dbReference type="HOGENOM" id="CLU_3373382_0_0_9"/>
<organism evidence="1 2">
    <name type="scientific">Desulfofarcimen acetoxidans (strain ATCC 49208 / DSM 771 / KCTC 5769 / VKM B-1644 / 5575)</name>
    <name type="common">Desulfotomaculum acetoxidans</name>
    <dbReference type="NCBI Taxonomy" id="485916"/>
    <lineage>
        <taxon>Bacteria</taxon>
        <taxon>Bacillati</taxon>
        <taxon>Bacillota</taxon>
        <taxon>Clostridia</taxon>
        <taxon>Eubacteriales</taxon>
        <taxon>Peptococcaceae</taxon>
        <taxon>Desulfofarcimen</taxon>
    </lineage>
</organism>
<dbReference type="AlphaFoldDB" id="C8W4Y8"/>
<gene>
    <name evidence="1" type="ordered locus">Dtox_0396</name>
</gene>